<organism evidence="2 3">
    <name type="scientific">Nonomuraea deserti</name>
    <dbReference type="NCBI Taxonomy" id="1848322"/>
    <lineage>
        <taxon>Bacteria</taxon>
        <taxon>Bacillati</taxon>
        <taxon>Actinomycetota</taxon>
        <taxon>Actinomycetes</taxon>
        <taxon>Streptosporangiales</taxon>
        <taxon>Streptosporangiaceae</taxon>
        <taxon>Nonomuraea</taxon>
    </lineage>
</organism>
<evidence type="ECO:0000256" key="1">
    <source>
        <dbReference type="SAM" id="Phobius"/>
    </source>
</evidence>
<evidence type="ECO:0000313" key="2">
    <source>
        <dbReference type="EMBL" id="TDC98033.1"/>
    </source>
</evidence>
<gene>
    <name evidence="2" type="ORF">E1292_35840</name>
</gene>
<dbReference type="AlphaFoldDB" id="A0A4R4V8L2"/>
<reference evidence="2 3" key="1">
    <citation type="submission" date="2019-03" db="EMBL/GenBank/DDBJ databases">
        <title>Draft genome sequences of novel Actinobacteria.</title>
        <authorList>
            <person name="Sahin N."/>
            <person name="Ay H."/>
            <person name="Saygin H."/>
        </authorList>
    </citation>
    <scope>NUCLEOTIDE SEQUENCE [LARGE SCALE GENOMIC DNA]</scope>
    <source>
        <strain evidence="2 3">KC310</strain>
    </source>
</reference>
<accession>A0A4R4V8L2</accession>
<proteinExistence type="predicted"/>
<feature type="transmembrane region" description="Helical" evidence="1">
    <location>
        <begin position="180"/>
        <end position="198"/>
    </location>
</feature>
<dbReference type="EMBL" id="SMKO01000143">
    <property type="protein sequence ID" value="TDC98033.1"/>
    <property type="molecule type" value="Genomic_DNA"/>
</dbReference>
<feature type="transmembrane region" description="Helical" evidence="1">
    <location>
        <begin position="151"/>
        <end position="168"/>
    </location>
</feature>
<keyword evidence="1" id="KW-0812">Transmembrane</keyword>
<comment type="caution">
    <text evidence="2">The sequence shown here is derived from an EMBL/GenBank/DDBJ whole genome shotgun (WGS) entry which is preliminary data.</text>
</comment>
<name>A0A4R4V8L2_9ACTN</name>
<evidence type="ECO:0000313" key="3">
    <source>
        <dbReference type="Proteomes" id="UP000295258"/>
    </source>
</evidence>
<keyword evidence="3" id="KW-1185">Reference proteome</keyword>
<dbReference type="RefSeq" id="WP_132601722.1">
    <property type="nucleotide sequence ID" value="NZ_SMKO01000143.1"/>
</dbReference>
<keyword evidence="1" id="KW-0472">Membrane</keyword>
<protein>
    <submittedName>
        <fullName evidence="2">Uncharacterized protein</fullName>
    </submittedName>
</protein>
<sequence length="293" mass="31235">MLHRSANVFRFLAPLVCCQSDDERGRRGLAAYPPPLCVRARRAFGPVSASAWRDGLAVAVALWPFLMLVDALATELLQMGEALYTAGGAMLERPAWTPFMADSVVVAALPVLAVVLGRWWIAALGAGVFVWHQAAHPRLLDLDTLLFPNHGPVLLAKVMVIVIACIPAAHRAIRRIPHAFLAWGPIAVAGLAASKAIVRWVDVIAYRDIVTWKPVPWLVVVAPAAGYTCRSAVGRRAALYLFLPAAALGDLGDLLFVPTSIALAQIGCVALAFAVTAAVTRRRNGPAAAAPHC</sequence>
<keyword evidence="1" id="KW-1133">Transmembrane helix</keyword>
<feature type="transmembrane region" description="Helical" evidence="1">
    <location>
        <begin position="262"/>
        <end position="280"/>
    </location>
</feature>
<dbReference type="Proteomes" id="UP000295258">
    <property type="component" value="Unassembled WGS sequence"/>
</dbReference>
<feature type="transmembrane region" description="Helical" evidence="1">
    <location>
        <begin position="98"/>
        <end position="131"/>
    </location>
</feature>